<dbReference type="PANTHER" id="PTHR31111">
    <property type="entry name" value="BNAA05G37150D PROTEIN-RELATED"/>
    <property type="match status" value="1"/>
</dbReference>
<dbReference type="RefSeq" id="XP_010510596.1">
    <property type="nucleotide sequence ID" value="XM_010512294.1"/>
</dbReference>
<dbReference type="GeneID" id="104786835"/>
<dbReference type="InterPro" id="IPR036047">
    <property type="entry name" value="F-box-like_dom_sf"/>
</dbReference>
<dbReference type="PROSITE" id="PS50181">
    <property type="entry name" value="FBOX"/>
    <property type="match status" value="1"/>
</dbReference>
<dbReference type="InterPro" id="IPR001810">
    <property type="entry name" value="F-box_dom"/>
</dbReference>
<protein>
    <submittedName>
        <fullName evidence="4">F-box/kelch-repeat protein At2g43270-like</fullName>
    </submittedName>
</protein>
<sequence length="390" mass="44920">MYLIPDLVEEILLRLPLNSIFKFTTVSKQWKSIMRTRRFAERRIKLERKKKKKKPKFLAAVDHHHRSDSPRFEEIDEEINLVYLNSYDATTRPSLTCEGLVCIPVPGSVNVYNPCTGASISFPSGPDPVDTRYGRRFSTCYWWNTFPAYWVMGFGRDIVNGSYKVVRMFFNQEPSSLNIGEWKRSLNPPPYNVEARRKSAFVNGSIYWLEMMERHGILALDLHTEEFRDLPTPPVCCVSDQLVNLDDRLAIAKTDNSCGWRLEILCFDPQGMDWSLTYSIGLETVVPSQPWQVWFRPLAVSRKGNLFFCDSEKRLFKYCPETRVLRCIASEICVLSPFIEDLVSLPSAFSVPETLASKFGFFKWFPPSVLFATSLVSLVLLSHFVVSSRS</sequence>
<dbReference type="SUPFAM" id="SSF63829">
    <property type="entry name" value="Calcium-dependent phosphotriesterase"/>
    <property type="match status" value="1"/>
</dbReference>
<name>A0ABM0Z578_CAMSA</name>
<keyword evidence="1" id="KW-0472">Membrane</keyword>
<dbReference type="SMART" id="SM00256">
    <property type="entry name" value="FBOX"/>
    <property type="match status" value="1"/>
</dbReference>
<proteinExistence type="predicted"/>
<organism evidence="3 4">
    <name type="scientific">Camelina sativa</name>
    <name type="common">False flax</name>
    <name type="synonym">Myagrum sativum</name>
    <dbReference type="NCBI Taxonomy" id="90675"/>
    <lineage>
        <taxon>Eukaryota</taxon>
        <taxon>Viridiplantae</taxon>
        <taxon>Streptophyta</taxon>
        <taxon>Embryophyta</taxon>
        <taxon>Tracheophyta</taxon>
        <taxon>Spermatophyta</taxon>
        <taxon>Magnoliopsida</taxon>
        <taxon>eudicotyledons</taxon>
        <taxon>Gunneridae</taxon>
        <taxon>Pentapetalae</taxon>
        <taxon>rosids</taxon>
        <taxon>malvids</taxon>
        <taxon>Brassicales</taxon>
        <taxon>Brassicaceae</taxon>
        <taxon>Camelineae</taxon>
        <taxon>Camelina</taxon>
    </lineage>
</organism>
<keyword evidence="1" id="KW-0812">Transmembrane</keyword>
<reference evidence="4" key="2">
    <citation type="submission" date="2025-08" db="UniProtKB">
        <authorList>
            <consortium name="RefSeq"/>
        </authorList>
    </citation>
    <scope>IDENTIFICATION</scope>
    <source>
        <tissue evidence="4">Leaf</tissue>
    </source>
</reference>
<dbReference type="SUPFAM" id="SSF81383">
    <property type="entry name" value="F-box domain"/>
    <property type="match status" value="1"/>
</dbReference>
<dbReference type="PANTHER" id="PTHR31111:SF113">
    <property type="entry name" value="F-BOX ASSOCIATED UBIQUITINATION EFFECTOR FAMILY PROTEIN"/>
    <property type="match status" value="1"/>
</dbReference>
<reference evidence="3" key="1">
    <citation type="journal article" date="2014" name="Nat. Commun.">
        <title>The emerging biofuel crop Camelina sativa retains a highly undifferentiated hexaploid genome structure.</title>
        <authorList>
            <person name="Kagale S."/>
            <person name="Koh C."/>
            <person name="Nixon J."/>
            <person name="Bollina V."/>
            <person name="Clarke W.E."/>
            <person name="Tuteja R."/>
            <person name="Spillane C."/>
            <person name="Robinson S.J."/>
            <person name="Links M.G."/>
            <person name="Clarke C."/>
            <person name="Higgins E.E."/>
            <person name="Huebert T."/>
            <person name="Sharpe A.G."/>
            <person name="Parkin I.A."/>
        </authorList>
    </citation>
    <scope>NUCLEOTIDE SEQUENCE [LARGE SCALE GENOMIC DNA]</scope>
    <source>
        <strain evidence="3">cv. DH55</strain>
    </source>
</reference>
<dbReference type="NCBIfam" id="TIGR01640">
    <property type="entry name" value="F_box_assoc_1"/>
    <property type="match status" value="1"/>
</dbReference>
<evidence type="ECO:0000313" key="3">
    <source>
        <dbReference type="Proteomes" id="UP000694864"/>
    </source>
</evidence>
<gene>
    <name evidence="4" type="primary">LOC104786835</name>
</gene>
<evidence type="ECO:0000259" key="2">
    <source>
        <dbReference type="PROSITE" id="PS50181"/>
    </source>
</evidence>
<dbReference type="InterPro" id="IPR013187">
    <property type="entry name" value="F-box-assoc_dom_typ3"/>
</dbReference>
<evidence type="ECO:0000313" key="4">
    <source>
        <dbReference type="RefSeq" id="XP_010510596.1"/>
    </source>
</evidence>
<feature type="domain" description="F-box" evidence="2">
    <location>
        <begin position="1"/>
        <end position="43"/>
    </location>
</feature>
<evidence type="ECO:0000256" key="1">
    <source>
        <dbReference type="SAM" id="Phobius"/>
    </source>
</evidence>
<feature type="transmembrane region" description="Helical" evidence="1">
    <location>
        <begin position="364"/>
        <end position="386"/>
    </location>
</feature>
<keyword evidence="1" id="KW-1133">Transmembrane helix</keyword>
<dbReference type="Pfam" id="PF08268">
    <property type="entry name" value="FBA_3"/>
    <property type="match status" value="1"/>
</dbReference>
<dbReference type="Pfam" id="PF00646">
    <property type="entry name" value="F-box"/>
    <property type="match status" value="1"/>
</dbReference>
<accession>A0ABM0Z578</accession>
<dbReference type="InterPro" id="IPR017451">
    <property type="entry name" value="F-box-assoc_interact_dom"/>
</dbReference>
<dbReference type="Proteomes" id="UP000694864">
    <property type="component" value="Chromosome 5"/>
</dbReference>
<keyword evidence="3" id="KW-1185">Reference proteome</keyword>